<evidence type="ECO:0000313" key="3">
    <source>
        <dbReference type="EMBL" id="KAH0813209.1"/>
    </source>
</evidence>
<name>A0A8J6HED1_TENMO</name>
<dbReference type="Proteomes" id="UP000719412">
    <property type="component" value="Unassembled WGS sequence"/>
</dbReference>
<dbReference type="PANTHER" id="PTHR45845:SF3">
    <property type="entry name" value="PURATROPHIN-1-LIKE, ISOFORM A"/>
    <property type="match status" value="1"/>
</dbReference>
<keyword evidence="1" id="KW-0175">Coiled coil</keyword>
<evidence type="ECO:0000313" key="4">
    <source>
        <dbReference type="Proteomes" id="UP000719412"/>
    </source>
</evidence>
<dbReference type="InterPro" id="IPR052231">
    <property type="entry name" value="Rho_GEF_signaling-related"/>
</dbReference>
<accession>A0A8J6HED1</accession>
<protein>
    <submittedName>
        <fullName evidence="3">Uncharacterized protein</fullName>
    </submittedName>
</protein>
<organism evidence="3 4">
    <name type="scientific">Tenebrio molitor</name>
    <name type="common">Yellow mealworm beetle</name>
    <dbReference type="NCBI Taxonomy" id="7067"/>
    <lineage>
        <taxon>Eukaryota</taxon>
        <taxon>Metazoa</taxon>
        <taxon>Ecdysozoa</taxon>
        <taxon>Arthropoda</taxon>
        <taxon>Hexapoda</taxon>
        <taxon>Insecta</taxon>
        <taxon>Pterygota</taxon>
        <taxon>Neoptera</taxon>
        <taxon>Endopterygota</taxon>
        <taxon>Coleoptera</taxon>
        <taxon>Polyphaga</taxon>
        <taxon>Cucujiformia</taxon>
        <taxon>Tenebrionidae</taxon>
        <taxon>Tenebrio</taxon>
    </lineage>
</organism>
<feature type="coiled-coil region" evidence="1">
    <location>
        <begin position="409"/>
        <end position="436"/>
    </location>
</feature>
<keyword evidence="4" id="KW-1185">Reference proteome</keyword>
<dbReference type="AlphaFoldDB" id="A0A8J6HED1"/>
<comment type="caution">
    <text evidence="3">The sequence shown here is derived from an EMBL/GenBank/DDBJ whole genome shotgun (WGS) entry which is preliminary data.</text>
</comment>
<dbReference type="EMBL" id="JABDTM020025489">
    <property type="protein sequence ID" value="KAH0813209.1"/>
    <property type="molecule type" value="Genomic_DNA"/>
</dbReference>
<feature type="region of interest" description="Disordered" evidence="2">
    <location>
        <begin position="10"/>
        <end position="31"/>
    </location>
</feature>
<evidence type="ECO:0000256" key="1">
    <source>
        <dbReference type="SAM" id="Coils"/>
    </source>
</evidence>
<evidence type="ECO:0000256" key="2">
    <source>
        <dbReference type="SAM" id="MobiDB-lite"/>
    </source>
</evidence>
<reference evidence="3" key="1">
    <citation type="journal article" date="2020" name="J Insects Food Feed">
        <title>The yellow mealworm (Tenebrio molitor) genome: a resource for the emerging insects as food and feed industry.</title>
        <authorList>
            <person name="Eriksson T."/>
            <person name="Andere A."/>
            <person name="Kelstrup H."/>
            <person name="Emery V."/>
            <person name="Picard C."/>
        </authorList>
    </citation>
    <scope>NUCLEOTIDE SEQUENCE</scope>
    <source>
        <strain evidence="3">Stoneville</strain>
        <tissue evidence="3">Whole head</tissue>
    </source>
</reference>
<dbReference type="PANTHER" id="PTHR45845">
    <property type="entry name" value="RHO GUANINE NUCLEOTIDE EXCHANGE FACTOR-RELATED"/>
    <property type="match status" value="1"/>
</dbReference>
<proteinExistence type="predicted"/>
<reference evidence="3" key="2">
    <citation type="submission" date="2021-08" db="EMBL/GenBank/DDBJ databases">
        <authorList>
            <person name="Eriksson T."/>
        </authorList>
    </citation>
    <scope>NUCLEOTIDE SEQUENCE</scope>
    <source>
        <strain evidence="3">Stoneville</strain>
        <tissue evidence="3">Whole head</tissue>
    </source>
</reference>
<sequence>MRTLQPSLLESYGNEKTASSSDVNDGNGSAGTADNDGRPIVLCYAECIARAGLNKYEIAKLLLYYSSIPTESAITPTLSTWEPGLPHNRVPATYNRCICLPPPAVPTGRARSTAQPCHEPKVSHPNLVRCSGIIPRYLPEILHIEPPRKLSSALTHLKQKLRALTEAVTHFVNSHAFLVYVDKRLECTKRGFTVLLLAESETDNKILELLDKSVALIANSMKVDRFLVWKPGADKKSQVVTSRIQAVVVADERTLARYLPKEETPASCGGSCSHDQLEWVEFFKQAEPFLASCKAAGRSLLSALSQLRNDDVPHQVTRRFLSHQCRSVYLILSRVNSPVHDSVASIMNDESNRLPCRQITKALDLEHVHKLRRDGSGTLSNLKERSQWLAGSRDVKRNVSFSEASFNSVERVSRRLEQLKQERAERLKELARFNTLKEEAEEVSLLWEFPFPRTERPKQYPLYVVCSIFDLSDPANSPGVVRCASLVLAFSQNAPQQLHCSRVVMATSRTGIKFERRRPPPQRVQVTATHLAPRPDSGFTYKMTNRNIENIDDGQADVPRAAKTRKYVRCSGTSR</sequence>
<gene>
    <name evidence="3" type="ORF">GEV33_009581</name>
</gene>